<dbReference type="InterPro" id="IPR053009">
    <property type="entry name" value="Xanthocillin_Biosynth-Assoc"/>
</dbReference>
<dbReference type="EMBL" id="KV454541">
    <property type="protein sequence ID" value="ODV67103.1"/>
    <property type="molecule type" value="Genomic_DNA"/>
</dbReference>
<feature type="transmembrane region" description="Helical" evidence="5">
    <location>
        <begin position="79"/>
        <end position="101"/>
    </location>
</feature>
<dbReference type="Pfam" id="PF13664">
    <property type="entry name" value="DUF4149"/>
    <property type="match status" value="1"/>
</dbReference>
<dbReference type="GO" id="GO:0016020">
    <property type="term" value="C:membrane"/>
    <property type="evidence" value="ECO:0007669"/>
    <property type="project" value="UniProtKB-SubCell"/>
</dbReference>
<evidence type="ECO:0000256" key="1">
    <source>
        <dbReference type="ARBA" id="ARBA00004370"/>
    </source>
</evidence>
<evidence type="ECO:0000256" key="4">
    <source>
        <dbReference type="ARBA" id="ARBA00023136"/>
    </source>
</evidence>
<protein>
    <recommendedName>
        <fullName evidence="6">TMEM205-like domain-containing protein</fullName>
    </recommendedName>
</protein>
<keyword evidence="3 5" id="KW-1133">Transmembrane helix</keyword>
<dbReference type="STRING" id="984485.A0A1E4RIM5"/>
<dbReference type="Proteomes" id="UP000095085">
    <property type="component" value="Unassembled WGS sequence"/>
</dbReference>
<evidence type="ECO:0000256" key="5">
    <source>
        <dbReference type="SAM" id="Phobius"/>
    </source>
</evidence>
<proteinExistence type="predicted"/>
<evidence type="ECO:0000256" key="3">
    <source>
        <dbReference type="ARBA" id="ARBA00022989"/>
    </source>
</evidence>
<accession>A0A1E4RIM5</accession>
<keyword evidence="4 5" id="KW-0472">Membrane</keyword>
<keyword evidence="2 5" id="KW-0812">Transmembrane</keyword>
<keyword evidence="8" id="KW-1185">Reference proteome</keyword>
<evidence type="ECO:0000259" key="6">
    <source>
        <dbReference type="Pfam" id="PF13664"/>
    </source>
</evidence>
<feature type="transmembrane region" description="Helical" evidence="5">
    <location>
        <begin position="12"/>
        <end position="31"/>
    </location>
</feature>
<dbReference type="GeneID" id="30995880"/>
<name>A0A1E4RIM5_9ASCO</name>
<dbReference type="PANTHER" id="PTHR23241">
    <property type="entry name" value="LATE EMBRYOGENESIS ABUNDANT PLANTS LEA-RELATED"/>
    <property type="match status" value="1"/>
</dbReference>
<dbReference type="RefSeq" id="XP_020076170.1">
    <property type="nucleotide sequence ID" value="XM_020221331.1"/>
</dbReference>
<evidence type="ECO:0000256" key="2">
    <source>
        <dbReference type="ARBA" id="ARBA00022692"/>
    </source>
</evidence>
<comment type="subcellular location">
    <subcellularLocation>
        <location evidence="1">Membrane</location>
    </subcellularLocation>
</comment>
<sequence length="169" mass="18612">MIAKLGLNTSAPYHLLLWGLTFGGGFFYSFVASPIAFKELERDQFSKLQNKVFPSFFTGQAVTPILLSLTAPIKLCPFTLGLLSLSGLSGAANLLILLPLCKGIKEERNKLIADKKHEVIENGEVKPSEEFTRLSKKFGAYHGVSTLINMLSIVSLGFYGIVLSRRFIK</sequence>
<reference evidence="8" key="1">
    <citation type="submission" date="2016-05" db="EMBL/GenBank/DDBJ databases">
        <title>Comparative genomics of biotechnologically important yeasts.</title>
        <authorList>
            <consortium name="DOE Joint Genome Institute"/>
            <person name="Riley R."/>
            <person name="Haridas S."/>
            <person name="Wolfe K.H."/>
            <person name="Lopes M.R."/>
            <person name="Hittinger C.T."/>
            <person name="Goker M."/>
            <person name="Salamov A."/>
            <person name="Wisecaver J."/>
            <person name="Long T.M."/>
            <person name="Aerts A.L."/>
            <person name="Barry K."/>
            <person name="Choi C."/>
            <person name="Clum A."/>
            <person name="Coughlan A.Y."/>
            <person name="Deshpande S."/>
            <person name="Douglass A.P."/>
            <person name="Hanson S.J."/>
            <person name="Klenk H.-P."/>
            <person name="Labutti K."/>
            <person name="Lapidus A."/>
            <person name="Lindquist E."/>
            <person name="Lipzen A."/>
            <person name="Meier-Kolthoff J.P."/>
            <person name="Ohm R.A."/>
            <person name="Otillar R.P."/>
            <person name="Pangilinan J."/>
            <person name="Peng Y."/>
            <person name="Rokas A."/>
            <person name="Rosa C.A."/>
            <person name="Scheuner C."/>
            <person name="Sibirny A.A."/>
            <person name="Slot J.C."/>
            <person name="Stielow J.B."/>
            <person name="Sun H."/>
            <person name="Kurtzman C.P."/>
            <person name="Blackwell M."/>
            <person name="Grigoriev I.V."/>
            <person name="Jeffries T.W."/>
        </authorList>
    </citation>
    <scope>NUCLEOTIDE SEQUENCE [LARGE SCALE GENOMIC DNA]</scope>
    <source>
        <strain evidence="8">NRRL Y-1933</strain>
    </source>
</reference>
<evidence type="ECO:0000313" key="8">
    <source>
        <dbReference type="Proteomes" id="UP000095085"/>
    </source>
</evidence>
<evidence type="ECO:0000313" key="7">
    <source>
        <dbReference type="EMBL" id="ODV67103.1"/>
    </source>
</evidence>
<dbReference type="InterPro" id="IPR025423">
    <property type="entry name" value="TMEM205-like"/>
</dbReference>
<organism evidence="7 8">
    <name type="scientific">Hyphopichia burtonii NRRL Y-1933</name>
    <dbReference type="NCBI Taxonomy" id="984485"/>
    <lineage>
        <taxon>Eukaryota</taxon>
        <taxon>Fungi</taxon>
        <taxon>Dikarya</taxon>
        <taxon>Ascomycota</taxon>
        <taxon>Saccharomycotina</taxon>
        <taxon>Pichiomycetes</taxon>
        <taxon>Debaryomycetaceae</taxon>
        <taxon>Hyphopichia</taxon>
    </lineage>
</organism>
<dbReference type="AlphaFoldDB" id="A0A1E4RIM5"/>
<dbReference type="PANTHER" id="PTHR23241:SF102">
    <property type="entry name" value="LD23009P"/>
    <property type="match status" value="1"/>
</dbReference>
<feature type="transmembrane region" description="Helical" evidence="5">
    <location>
        <begin position="140"/>
        <end position="162"/>
    </location>
</feature>
<gene>
    <name evidence="7" type="ORF">HYPBUDRAFT_153027</name>
</gene>
<feature type="domain" description="TMEM205-like" evidence="6">
    <location>
        <begin position="16"/>
        <end position="109"/>
    </location>
</feature>
<dbReference type="OrthoDB" id="1641132at2759"/>